<sequence>MGLRLAVALGGLVPVLAGFAGVLTGLGMLGAEVGEDADSHVRYLSGLLLGIGFGFWSTLPDPARHTGRFRLLTAIVVLGGFARLLGLLLRGRPGAPMLAALGMELVVTPLLCLWQARLAAAR</sequence>
<proteinExistence type="predicted"/>
<dbReference type="Pfam" id="PF14248">
    <property type="entry name" value="DUF4345"/>
    <property type="match status" value="1"/>
</dbReference>
<dbReference type="InterPro" id="IPR025597">
    <property type="entry name" value="DUF4345"/>
</dbReference>
<keyword evidence="1" id="KW-0812">Transmembrane</keyword>
<feature type="transmembrane region" description="Helical" evidence="1">
    <location>
        <begin position="95"/>
        <end position="114"/>
    </location>
</feature>
<dbReference type="Proteomes" id="UP000606490">
    <property type="component" value="Unassembled WGS sequence"/>
</dbReference>
<keyword evidence="1" id="KW-1133">Transmembrane helix</keyword>
<protein>
    <submittedName>
        <fullName evidence="2">DUF4345 domain-containing protein</fullName>
    </submittedName>
</protein>
<comment type="caution">
    <text evidence="2">The sequence shown here is derived from an EMBL/GenBank/DDBJ whole genome shotgun (WGS) entry which is preliminary data.</text>
</comment>
<gene>
    <name evidence="2" type="ORF">JMJ55_21530</name>
</gene>
<reference evidence="2 3" key="1">
    <citation type="submission" date="2021-01" db="EMBL/GenBank/DDBJ databases">
        <title>Belnapia mucosa sp. nov. and Belnapia arida sp. nov., isolated from the Tabernas Desert (Almeria, Spain).</title>
        <authorList>
            <person name="Molina-Menor E."/>
            <person name="Vidal-Verdu A."/>
            <person name="Calonge A."/>
            <person name="Satari L."/>
            <person name="Pereto Magraner J."/>
            <person name="Porcar Miralles M."/>
        </authorList>
    </citation>
    <scope>NUCLEOTIDE SEQUENCE [LARGE SCALE GENOMIC DNA]</scope>
    <source>
        <strain evidence="2 3">T6</strain>
    </source>
</reference>
<keyword evidence="1" id="KW-0472">Membrane</keyword>
<accession>A0ABS1V8C5</accession>
<evidence type="ECO:0000313" key="3">
    <source>
        <dbReference type="Proteomes" id="UP000606490"/>
    </source>
</evidence>
<dbReference type="EMBL" id="JAEUXJ010000011">
    <property type="protein sequence ID" value="MBL6457922.1"/>
    <property type="molecule type" value="Genomic_DNA"/>
</dbReference>
<evidence type="ECO:0000256" key="1">
    <source>
        <dbReference type="SAM" id="Phobius"/>
    </source>
</evidence>
<feature type="transmembrane region" description="Helical" evidence="1">
    <location>
        <begin position="71"/>
        <end position="89"/>
    </location>
</feature>
<keyword evidence="3" id="KW-1185">Reference proteome</keyword>
<evidence type="ECO:0000313" key="2">
    <source>
        <dbReference type="EMBL" id="MBL6457922.1"/>
    </source>
</evidence>
<name>A0ABS1V8C5_9PROT</name>
<feature type="transmembrane region" description="Helical" evidence="1">
    <location>
        <begin position="41"/>
        <end position="59"/>
    </location>
</feature>
<dbReference type="RefSeq" id="WP_202827667.1">
    <property type="nucleotide sequence ID" value="NZ_JAEUXJ010000011.1"/>
</dbReference>
<organism evidence="2 3">
    <name type="scientific">Belnapia mucosa</name>
    <dbReference type="NCBI Taxonomy" id="2804532"/>
    <lineage>
        <taxon>Bacteria</taxon>
        <taxon>Pseudomonadati</taxon>
        <taxon>Pseudomonadota</taxon>
        <taxon>Alphaproteobacteria</taxon>
        <taxon>Acetobacterales</taxon>
        <taxon>Roseomonadaceae</taxon>
        <taxon>Belnapia</taxon>
    </lineage>
</organism>